<dbReference type="Proteomes" id="UP000015346">
    <property type="component" value="Unassembled WGS sequence"/>
</dbReference>
<comment type="caution">
    <text evidence="1">The sequence shown here is derived from an EMBL/GenBank/DDBJ whole genome shotgun (WGS) entry which is preliminary data.</text>
</comment>
<sequence length="36" mass="4065">MIRRLHAAVRSEEASLPYVAHLIRLAREEGVRIGHG</sequence>
<accession>S9QW32</accession>
<proteinExistence type="predicted"/>
<evidence type="ECO:0000313" key="2">
    <source>
        <dbReference type="Proteomes" id="UP000015346"/>
    </source>
</evidence>
<keyword evidence="2" id="KW-1185">Reference proteome</keyword>
<gene>
    <name evidence="1" type="ORF">ruthe_02589</name>
</gene>
<dbReference type="HOGENOM" id="CLU_3358243_0_0_5"/>
<reference evidence="1 2" key="1">
    <citation type="journal article" date="2013" name="Stand. Genomic Sci.">
        <title>Genome sequence of the reddish-pigmented Rubellimicrobium thermophilum type strain (DSM 16684(T)), a member of the Roseobacter clade.</title>
        <authorList>
            <person name="Fiebig A."/>
            <person name="Riedel T."/>
            <person name="Gronow S."/>
            <person name="Petersen J."/>
            <person name="Klenk H.P."/>
            <person name="Goker M."/>
        </authorList>
    </citation>
    <scope>NUCLEOTIDE SEQUENCE [LARGE SCALE GENOMIC DNA]</scope>
    <source>
        <strain evidence="1 2">DSM 16684</strain>
    </source>
</reference>
<organism evidence="1 2">
    <name type="scientific">Rubellimicrobium thermophilum DSM 16684</name>
    <dbReference type="NCBI Taxonomy" id="1123069"/>
    <lineage>
        <taxon>Bacteria</taxon>
        <taxon>Pseudomonadati</taxon>
        <taxon>Pseudomonadota</taxon>
        <taxon>Alphaproteobacteria</taxon>
        <taxon>Rhodobacterales</taxon>
        <taxon>Roseobacteraceae</taxon>
        <taxon>Rubellimicrobium</taxon>
    </lineage>
</organism>
<protein>
    <submittedName>
        <fullName evidence="1">Uncharacterized protein</fullName>
    </submittedName>
</protein>
<dbReference type="AlphaFoldDB" id="S9QW32"/>
<name>S9QW32_9RHOB</name>
<dbReference type="EMBL" id="AOLV01000029">
    <property type="protein sequence ID" value="EPX83792.1"/>
    <property type="molecule type" value="Genomic_DNA"/>
</dbReference>
<evidence type="ECO:0000313" key="1">
    <source>
        <dbReference type="EMBL" id="EPX83792.1"/>
    </source>
</evidence>